<evidence type="ECO:0000256" key="3">
    <source>
        <dbReference type="SAM" id="MobiDB-lite"/>
    </source>
</evidence>
<dbReference type="GO" id="GO:0016787">
    <property type="term" value="F:hydrolase activity"/>
    <property type="evidence" value="ECO:0007669"/>
    <property type="project" value="UniProtKB-KW"/>
</dbReference>
<reference evidence="4" key="1">
    <citation type="journal article" date="2020" name="Nature">
        <title>Giant virus diversity and host interactions through global metagenomics.</title>
        <authorList>
            <person name="Schulz F."/>
            <person name="Roux S."/>
            <person name="Paez-Espino D."/>
            <person name="Jungbluth S."/>
            <person name="Walsh D.A."/>
            <person name="Denef V.J."/>
            <person name="McMahon K.D."/>
            <person name="Konstantinidis K.T."/>
            <person name="Eloe-Fadrosh E.A."/>
            <person name="Kyrpides N.C."/>
            <person name="Woyke T."/>
        </authorList>
    </citation>
    <scope>NUCLEOTIDE SEQUENCE</scope>
    <source>
        <strain evidence="4">GVMAG-M-3300025880-76</strain>
    </source>
</reference>
<evidence type="ECO:0000256" key="1">
    <source>
        <dbReference type="ARBA" id="ARBA00006336"/>
    </source>
</evidence>
<feature type="region of interest" description="Disordered" evidence="3">
    <location>
        <begin position="311"/>
        <end position="365"/>
    </location>
</feature>
<name>A0A6C0JA32_9ZZZZ</name>
<dbReference type="SUPFAM" id="SSF52499">
    <property type="entry name" value="Isochorismatase-like hydrolases"/>
    <property type="match status" value="1"/>
</dbReference>
<evidence type="ECO:0008006" key="5">
    <source>
        <dbReference type="Google" id="ProtNLM"/>
    </source>
</evidence>
<evidence type="ECO:0000256" key="2">
    <source>
        <dbReference type="ARBA" id="ARBA00022801"/>
    </source>
</evidence>
<evidence type="ECO:0000313" key="4">
    <source>
        <dbReference type="EMBL" id="QHU02675.1"/>
    </source>
</evidence>
<proteinExistence type="inferred from homology"/>
<protein>
    <recommendedName>
        <fullName evidence="5">Isochorismatase-like domain-containing protein</fullName>
    </recommendedName>
</protein>
<dbReference type="InterPro" id="IPR036380">
    <property type="entry name" value="Isochorismatase-like_sf"/>
</dbReference>
<dbReference type="PANTHER" id="PTHR11080">
    <property type="entry name" value="PYRAZINAMIDASE/NICOTINAMIDASE"/>
    <property type="match status" value="1"/>
</dbReference>
<dbReference type="InterPro" id="IPR052347">
    <property type="entry name" value="Isochorismatase_Nicotinamidase"/>
</dbReference>
<dbReference type="EMBL" id="MN740361">
    <property type="protein sequence ID" value="QHU02675.1"/>
    <property type="molecule type" value="Genomic_DNA"/>
</dbReference>
<dbReference type="Gene3D" id="3.40.50.850">
    <property type="entry name" value="Isochorismatase-like"/>
    <property type="match status" value="1"/>
</dbReference>
<sequence length="365" mass="40947">MSDVHAKNILLIIDPQNDFHTKDVNNKHATLSVTNSENDATNIVKLINSGKFNEIHVSLDTHTENHIGHSGFYVKGHVPFGFYNDSVNAKKRDDIPDNYLEKYNELHIAKRGGNYQMWPDHCINKTDGHKIYKSIQDELNKSKNVKYHIKGQNELTEMYSIFSATVDPADIFEQIDQKSPPVNKNSDYDRVKGVDSYEEAINSENLETTMNDGLIEHLLGNGNTVYVCGQAKSHCVADSIIDLLNAIKQRGLSGNVVLVDDASSPVLLPGEINGNSKLMEGAQERINEAATAASDNNSRYKTQHTDAILSLSFGNMPGGKKREKSRKLKDKKNKKMTKTKNKKMTKTKNKKMTKTKKGTKTRGRR</sequence>
<organism evidence="4">
    <name type="scientific">viral metagenome</name>
    <dbReference type="NCBI Taxonomy" id="1070528"/>
    <lineage>
        <taxon>unclassified sequences</taxon>
        <taxon>metagenomes</taxon>
        <taxon>organismal metagenomes</taxon>
    </lineage>
</organism>
<accession>A0A6C0JA32</accession>
<dbReference type="AlphaFoldDB" id="A0A6C0JA32"/>
<comment type="similarity">
    <text evidence="1">Belongs to the isochorismatase family.</text>
</comment>
<dbReference type="PANTHER" id="PTHR11080:SF2">
    <property type="entry name" value="LD05707P"/>
    <property type="match status" value="1"/>
</dbReference>
<feature type="compositionally biased region" description="Basic residues" evidence="3">
    <location>
        <begin position="319"/>
        <end position="365"/>
    </location>
</feature>
<keyword evidence="2" id="KW-0378">Hydrolase</keyword>